<feature type="region of interest" description="Disordered" evidence="1">
    <location>
        <begin position="264"/>
        <end position="375"/>
    </location>
</feature>
<dbReference type="STRING" id="1314783.A0A165UI41"/>
<feature type="compositionally biased region" description="Basic residues" evidence="1">
    <location>
        <begin position="157"/>
        <end position="170"/>
    </location>
</feature>
<feature type="compositionally biased region" description="Polar residues" evidence="1">
    <location>
        <begin position="89"/>
        <end position="103"/>
    </location>
</feature>
<feature type="compositionally biased region" description="Low complexity" evidence="1">
    <location>
        <begin position="279"/>
        <end position="294"/>
    </location>
</feature>
<accession>A0A165UI41</accession>
<feature type="compositionally biased region" description="Polar residues" evidence="1">
    <location>
        <begin position="142"/>
        <end position="151"/>
    </location>
</feature>
<feature type="region of interest" description="Disordered" evidence="1">
    <location>
        <begin position="50"/>
        <end position="246"/>
    </location>
</feature>
<proteinExistence type="predicted"/>
<feature type="compositionally biased region" description="Polar residues" evidence="1">
    <location>
        <begin position="365"/>
        <end position="375"/>
    </location>
</feature>
<evidence type="ECO:0000313" key="3">
    <source>
        <dbReference type="Proteomes" id="UP000076727"/>
    </source>
</evidence>
<feature type="compositionally biased region" description="Basic and acidic residues" evidence="1">
    <location>
        <begin position="211"/>
        <end position="231"/>
    </location>
</feature>
<keyword evidence="3" id="KW-1185">Reference proteome</keyword>
<feature type="region of interest" description="Disordered" evidence="1">
    <location>
        <begin position="406"/>
        <end position="436"/>
    </location>
</feature>
<evidence type="ECO:0000256" key="1">
    <source>
        <dbReference type="SAM" id="MobiDB-lite"/>
    </source>
</evidence>
<evidence type="ECO:0000313" key="2">
    <source>
        <dbReference type="EMBL" id="KZT74937.1"/>
    </source>
</evidence>
<feature type="compositionally biased region" description="Gly residues" evidence="1">
    <location>
        <begin position="426"/>
        <end position="436"/>
    </location>
</feature>
<feature type="compositionally biased region" description="Pro residues" evidence="1">
    <location>
        <begin position="1"/>
        <end position="11"/>
    </location>
</feature>
<dbReference type="EMBL" id="KV429032">
    <property type="protein sequence ID" value="KZT74937.1"/>
    <property type="molecule type" value="Genomic_DNA"/>
</dbReference>
<name>A0A165UI41_9APHY</name>
<protein>
    <submittedName>
        <fullName evidence="2">Uncharacterized protein</fullName>
    </submittedName>
</protein>
<dbReference type="OrthoDB" id="5396103at2759"/>
<sequence length="436" mass="46631">MLGPPSRPPLPTSSSDFALPPSTSSSSSDATYAADDLSPFMLHVRRPSLLVPRTPSLPDRPQRSPLAASMIRSGTNTSEESESDRENVKMQTDTPPSGDSGSCTPLLPGPVIASGPRGRDTDMKATRPRSPSTPPPNRKLSDANSDNQAGPSSFARAHSRRLSQKLKPPRVRSLISESRPEDAEVQSEAQFQRLVQSFCELPSPRRVQRPPSDRGRYPEEADVEEPQREDTPSDDGELDNTVPFSYVEPIPISKSITPAASVSGEDMSMLDSPGGAAMDVDVPSSVVGSPAASSWRYTPPPTSSAVRTNKRKMDDRYDPYPTANKRRAVSPSISLLRDNQPSLFNPRTPSGTPRLSMPIPIPVQGPSSAASSPIVGPSSSYFNRGPASALSSPTLRAQIGLGSPVLRPIIPRPRRHGDEEREVDGAGNGVNGLNLG</sequence>
<dbReference type="AlphaFoldDB" id="A0A165UI41"/>
<gene>
    <name evidence="2" type="ORF">DAEQUDRAFT_760924</name>
</gene>
<feature type="compositionally biased region" description="Low complexity" evidence="1">
    <location>
        <begin position="12"/>
        <end position="32"/>
    </location>
</feature>
<reference evidence="2 3" key="1">
    <citation type="journal article" date="2016" name="Mol. Biol. Evol.">
        <title>Comparative Genomics of Early-Diverging Mushroom-Forming Fungi Provides Insights into the Origins of Lignocellulose Decay Capabilities.</title>
        <authorList>
            <person name="Nagy L.G."/>
            <person name="Riley R."/>
            <person name="Tritt A."/>
            <person name="Adam C."/>
            <person name="Daum C."/>
            <person name="Floudas D."/>
            <person name="Sun H."/>
            <person name="Yadav J.S."/>
            <person name="Pangilinan J."/>
            <person name="Larsson K.H."/>
            <person name="Matsuura K."/>
            <person name="Barry K."/>
            <person name="Labutti K."/>
            <person name="Kuo R."/>
            <person name="Ohm R.A."/>
            <person name="Bhattacharya S.S."/>
            <person name="Shirouzu T."/>
            <person name="Yoshinaga Y."/>
            <person name="Martin F.M."/>
            <person name="Grigoriev I.V."/>
            <person name="Hibbett D.S."/>
        </authorList>
    </citation>
    <scope>NUCLEOTIDE SEQUENCE [LARGE SCALE GENOMIC DNA]</scope>
    <source>
        <strain evidence="2 3">L-15889</strain>
    </source>
</reference>
<feature type="region of interest" description="Disordered" evidence="1">
    <location>
        <begin position="1"/>
        <end position="32"/>
    </location>
</feature>
<dbReference type="Proteomes" id="UP000076727">
    <property type="component" value="Unassembled WGS sequence"/>
</dbReference>
<organism evidence="2 3">
    <name type="scientific">Daedalea quercina L-15889</name>
    <dbReference type="NCBI Taxonomy" id="1314783"/>
    <lineage>
        <taxon>Eukaryota</taxon>
        <taxon>Fungi</taxon>
        <taxon>Dikarya</taxon>
        <taxon>Basidiomycota</taxon>
        <taxon>Agaricomycotina</taxon>
        <taxon>Agaricomycetes</taxon>
        <taxon>Polyporales</taxon>
        <taxon>Fomitopsis</taxon>
    </lineage>
</organism>
<feature type="compositionally biased region" description="Polar residues" evidence="1">
    <location>
        <begin position="331"/>
        <end position="353"/>
    </location>
</feature>